<dbReference type="Pfam" id="PF00650">
    <property type="entry name" value="CRAL_TRIO"/>
    <property type="match status" value="1"/>
</dbReference>
<dbReference type="InterPro" id="IPR001251">
    <property type="entry name" value="CRAL-TRIO_dom"/>
</dbReference>
<dbReference type="EMBL" id="JARPUR010000004">
    <property type="protein sequence ID" value="KAK4878816.1"/>
    <property type="molecule type" value="Genomic_DNA"/>
</dbReference>
<dbReference type="Gene3D" id="3.40.525.10">
    <property type="entry name" value="CRAL-TRIO lipid binding domain"/>
    <property type="match status" value="1"/>
</dbReference>
<sequence>MSALTFGFTKNEIIEEKRVTEDKINNVRDWLMERSYPNLKDEQIIIFLVSCLNDLDLTKKTIKSYYAAKTDAPEMFTCRSVENEDLRQILDVIYCFPLPVRTDNNCVIIVLRLKDSDYQNYDTFSASKLNIMVVESVVRNYPPNGSVVLFDFCNVSLMHLTKINLNVLRIYLNYMQECLPLKLHVVHFFNCGSIFNIIFNLVKPFLTEEVFEKLQFHKGNLDNDEMELSGIGKSLLPKDYGGELESLDYYQKSYKKKLVELQPFFEAEIEQWFNKDFDFVSNDL</sequence>
<dbReference type="PROSITE" id="PS50191">
    <property type="entry name" value="CRAL_TRIO"/>
    <property type="match status" value="1"/>
</dbReference>
<dbReference type="PANTHER" id="PTHR10174">
    <property type="entry name" value="ALPHA-TOCOPHEROL TRANSFER PROTEIN-RELATED"/>
    <property type="match status" value="1"/>
</dbReference>
<dbReference type="SUPFAM" id="SSF46938">
    <property type="entry name" value="CRAL/TRIO N-terminal domain"/>
    <property type="match status" value="1"/>
</dbReference>
<name>A0AAN7PAZ6_9COLE</name>
<dbReference type="GO" id="GO:1902936">
    <property type="term" value="F:phosphatidylinositol bisphosphate binding"/>
    <property type="evidence" value="ECO:0007669"/>
    <property type="project" value="TreeGrafter"/>
</dbReference>
<evidence type="ECO:0000313" key="2">
    <source>
        <dbReference type="EMBL" id="KAK4878816.1"/>
    </source>
</evidence>
<dbReference type="Proteomes" id="UP001353858">
    <property type="component" value="Unassembled WGS sequence"/>
</dbReference>
<dbReference type="PANTHER" id="PTHR10174:SF213">
    <property type="entry name" value="CRAL-TRIO DOMAIN-CONTAINING PROTEIN"/>
    <property type="match status" value="1"/>
</dbReference>
<dbReference type="SMART" id="SM00516">
    <property type="entry name" value="SEC14"/>
    <property type="match status" value="1"/>
</dbReference>
<evidence type="ECO:0000259" key="1">
    <source>
        <dbReference type="PROSITE" id="PS50191"/>
    </source>
</evidence>
<reference evidence="3" key="1">
    <citation type="submission" date="2023-01" db="EMBL/GenBank/DDBJ databases">
        <title>Key to firefly adult light organ development and bioluminescence: homeobox transcription factors regulate luciferase expression and transportation to peroxisome.</title>
        <authorList>
            <person name="Fu X."/>
        </authorList>
    </citation>
    <scope>NUCLEOTIDE SEQUENCE [LARGE SCALE GENOMIC DNA]</scope>
</reference>
<gene>
    <name evidence="2" type="ORF">RN001_011322</name>
</gene>
<dbReference type="PRINTS" id="PR00180">
    <property type="entry name" value="CRETINALDHBP"/>
</dbReference>
<comment type="caution">
    <text evidence="2">The sequence shown here is derived from an EMBL/GenBank/DDBJ whole genome shotgun (WGS) entry which is preliminary data.</text>
</comment>
<dbReference type="SUPFAM" id="SSF52087">
    <property type="entry name" value="CRAL/TRIO domain"/>
    <property type="match status" value="1"/>
</dbReference>
<dbReference type="GO" id="GO:0016020">
    <property type="term" value="C:membrane"/>
    <property type="evidence" value="ECO:0007669"/>
    <property type="project" value="TreeGrafter"/>
</dbReference>
<organism evidence="2 3">
    <name type="scientific">Aquatica leii</name>
    <dbReference type="NCBI Taxonomy" id="1421715"/>
    <lineage>
        <taxon>Eukaryota</taxon>
        <taxon>Metazoa</taxon>
        <taxon>Ecdysozoa</taxon>
        <taxon>Arthropoda</taxon>
        <taxon>Hexapoda</taxon>
        <taxon>Insecta</taxon>
        <taxon>Pterygota</taxon>
        <taxon>Neoptera</taxon>
        <taxon>Endopterygota</taxon>
        <taxon>Coleoptera</taxon>
        <taxon>Polyphaga</taxon>
        <taxon>Elateriformia</taxon>
        <taxon>Elateroidea</taxon>
        <taxon>Lampyridae</taxon>
        <taxon>Luciolinae</taxon>
        <taxon>Aquatica</taxon>
    </lineage>
</organism>
<proteinExistence type="predicted"/>
<protein>
    <recommendedName>
        <fullName evidence="1">CRAL-TRIO domain-containing protein</fullName>
    </recommendedName>
</protein>
<dbReference type="AlphaFoldDB" id="A0AAN7PAZ6"/>
<dbReference type="InterPro" id="IPR036273">
    <property type="entry name" value="CRAL/TRIO_N_dom_sf"/>
</dbReference>
<dbReference type="InterPro" id="IPR036865">
    <property type="entry name" value="CRAL-TRIO_dom_sf"/>
</dbReference>
<dbReference type="CDD" id="cd00170">
    <property type="entry name" value="SEC14"/>
    <property type="match status" value="1"/>
</dbReference>
<accession>A0AAN7PAZ6</accession>
<evidence type="ECO:0000313" key="3">
    <source>
        <dbReference type="Proteomes" id="UP001353858"/>
    </source>
</evidence>
<keyword evidence="3" id="KW-1185">Reference proteome</keyword>
<feature type="domain" description="CRAL-TRIO" evidence="1">
    <location>
        <begin position="82"/>
        <end position="248"/>
    </location>
</feature>